<reference evidence="5" key="1">
    <citation type="submission" date="2017-02" db="UniProtKB">
        <authorList>
            <consortium name="WormBaseParasite"/>
        </authorList>
    </citation>
    <scope>IDENTIFICATION</scope>
</reference>
<dbReference type="OrthoDB" id="10656529at2759"/>
<dbReference type="WBParaSite" id="ACOC_0001235801-mRNA-1">
    <property type="protein sequence ID" value="ACOC_0001235801-mRNA-1"/>
    <property type="gene ID" value="ACOC_0001235801"/>
</dbReference>
<feature type="transmembrane region" description="Helical" evidence="2">
    <location>
        <begin position="6"/>
        <end position="32"/>
    </location>
</feature>
<keyword evidence="1" id="KW-0175">Coiled coil</keyword>
<accession>A0A0R3Q0C5</accession>
<evidence type="ECO:0000313" key="5">
    <source>
        <dbReference type="WBParaSite" id="ACOC_0001235801-mRNA-1"/>
    </source>
</evidence>
<keyword evidence="4" id="KW-1185">Reference proteome</keyword>
<evidence type="ECO:0000313" key="3">
    <source>
        <dbReference type="EMBL" id="VDM63944.1"/>
    </source>
</evidence>
<gene>
    <name evidence="3" type="ORF">ACOC_LOCUS12359</name>
</gene>
<keyword evidence="2" id="KW-1133">Transmembrane helix</keyword>
<keyword evidence="2" id="KW-0812">Transmembrane</keyword>
<sequence>MGSGRSTHFLIISIALVLSALSVVAVIVFIIFERWKHKKKVELAKQIEQEEEQQEKRKKAARKRKVKNAVEDYLKSQLETGVVATVATTQGSERWDAIAGQPAKLRRGISVTAENKSDVNEAVRKMSEVSKELDAFGG</sequence>
<reference evidence="3 4" key="2">
    <citation type="submission" date="2018-11" db="EMBL/GenBank/DDBJ databases">
        <authorList>
            <consortium name="Pathogen Informatics"/>
        </authorList>
    </citation>
    <scope>NUCLEOTIDE SEQUENCE [LARGE SCALE GENOMIC DNA]</scope>
    <source>
        <strain evidence="3 4">Costa Rica</strain>
    </source>
</reference>
<dbReference type="EMBL" id="UYYA01005003">
    <property type="protein sequence ID" value="VDM63944.1"/>
    <property type="molecule type" value="Genomic_DNA"/>
</dbReference>
<dbReference type="Proteomes" id="UP000267027">
    <property type="component" value="Unassembled WGS sequence"/>
</dbReference>
<evidence type="ECO:0000313" key="4">
    <source>
        <dbReference type="Proteomes" id="UP000267027"/>
    </source>
</evidence>
<name>A0A0R3Q0C5_ANGCS</name>
<evidence type="ECO:0000256" key="2">
    <source>
        <dbReference type="SAM" id="Phobius"/>
    </source>
</evidence>
<organism evidence="5">
    <name type="scientific">Angiostrongylus costaricensis</name>
    <name type="common">Nematode worm</name>
    <dbReference type="NCBI Taxonomy" id="334426"/>
    <lineage>
        <taxon>Eukaryota</taxon>
        <taxon>Metazoa</taxon>
        <taxon>Ecdysozoa</taxon>
        <taxon>Nematoda</taxon>
        <taxon>Chromadorea</taxon>
        <taxon>Rhabditida</taxon>
        <taxon>Rhabditina</taxon>
        <taxon>Rhabditomorpha</taxon>
        <taxon>Strongyloidea</taxon>
        <taxon>Metastrongylidae</taxon>
        <taxon>Angiostrongylus</taxon>
    </lineage>
</organism>
<protein>
    <submittedName>
        <fullName evidence="3 5">Uncharacterized protein</fullName>
    </submittedName>
</protein>
<feature type="coiled-coil region" evidence="1">
    <location>
        <begin position="37"/>
        <end position="64"/>
    </location>
</feature>
<proteinExistence type="predicted"/>
<keyword evidence="2" id="KW-0472">Membrane</keyword>
<evidence type="ECO:0000256" key="1">
    <source>
        <dbReference type="SAM" id="Coils"/>
    </source>
</evidence>
<dbReference type="AlphaFoldDB" id="A0A0R3Q0C5"/>